<feature type="signal peptide" evidence="1">
    <location>
        <begin position="1"/>
        <end position="15"/>
    </location>
</feature>
<name>A0A8H4X1L7_9HYPO</name>
<dbReference type="AlphaFoldDB" id="A0A8H4X1L7"/>
<dbReference type="EMBL" id="JABFAI010000045">
    <property type="protein sequence ID" value="KAF4958803.1"/>
    <property type="molecule type" value="Genomic_DNA"/>
</dbReference>
<organism evidence="2 3">
    <name type="scientific">Fusarium gaditjirri</name>
    <dbReference type="NCBI Taxonomy" id="282569"/>
    <lineage>
        <taxon>Eukaryota</taxon>
        <taxon>Fungi</taxon>
        <taxon>Dikarya</taxon>
        <taxon>Ascomycota</taxon>
        <taxon>Pezizomycotina</taxon>
        <taxon>Sordariomycetes</taxon>
        <taxon>Hypocreomycetidae</taxon>
        <taxon>Hypocreales</taxon>
        <taxon>Nectriaceae</taxon>
        <taxon>Fusarium</taxon>
        <taxon>Fusarium nisikadoi species complex</taxon>
    </lineage>
</organism>
<evidence type="ECO:0000313" key="3">
    <source>
        <dbReference type="Proteomes" id="UP000604273"/>
    </source>
</evidence>
<evidence type="ECO:0000313" key="2">
    <source>
        <dbReference type="EMBL" id="KAF4958803.1"/>
    </source>
</evidence>
<reference evidence="2" key="1">
    <citation type="journal article" date="2020" name="BMC Genomics">
        <title>Correction to: Identification and distribution of gene clusters required for synthesis of sphingolipid metabolism inhibitors in diverse species of the filamentous fungus Fusarium.</title>
        <authorList>
            <person name="Kim H.S."/>
            <person name="Lohmar J.M."/>
            <person name="Busman M."/>
            <person name="Brown D.W."/>
            <person name="Naumann T.A."/>
            <person name="Divon H.H."/>
            <person name="Lysoe E."/>
            <person name="Uhlig S."/>
            <person name="Proctor R.H."/>
        </authorList>
    </citation>
    <scope>NUCLEOTIDE SEQUENCE</scope>
    <source>
        <strain evidence="2">NRRL 45417</strain>
    </source>
</reference>
<protein>
    <submittedName>
        <fullName evidence="2">Uncharacterized protein</fullName>
    </submittedName>
</protein>
<comment type="caution">
    <text evidence="2">The sequence shown here is derived from an EMBL/GenBank/DDBJ whole genome shotgun (WGS) entry which is preliminary data.</text>
</comment>
<dbReference type="OrthoDB" id="4997316at2759"/>
<dbReference type="Proteomes" id="UP000604273">
    <property type="component" value="Unassembled WGS sequence"/>
</dbReference>
<accession>A0A8H4X1L7</accession>
<reference evidence="2" key="2">
    <citation type="submission" date="2020-05" db="EMBL/GenBank/DDBJ databases">
        <authorList>
            <person name="Kim H.-S."/>
            <person name="Proctor R.H."/>
            <person name="Brown D.W."/>
        </authorList>
    </citation>
    <scope>NUCLEOTIDE SEQUENCE</scope>
    <source>
        <strain evidence="2">NRRL 45417</strain>
    </source>
</reference>
<sequence length="185" mass="19796">MKLFTLLGFISLALALATKPIEGDVKKDTKHPSIGDVKYSKIDGTDVGSVKYVAALLSLFISLTGDRVPRSDVQERGVVSLEKRLDGIAVPRGVADPQPLFLAGVTVSFIMVRQWVRQGGYRVYTYVCEGLKFTNPTGVDKIVTVVSNGVAVLRNQPVPHHFAAQIGAPSAGYGNEISITVGNSP</sequence>
<proteinExistence type="predicted"/>
<keyword evidence="3" id="KW-1185">Reference proteome</keyword>
<gene>
    <name evidence="2" type="ORF">FGADI_2147</name>
</gene>
<feature type="chain" id="PRO_5034541892" evidence="1">
    <location>
        <begin position="16"/>
        <end position="185"/>
    </location>
</feature>
<evidence type="ECO:0000256" key="1">
    <source>
        <dbReference type="SAM" id="SignalP"/>
    </source>
</evidence>
<keyword evidence="1" id="KW-0732">Signal</keyword>